<reference evidence="2 3" key="1">
    <citation type="submission" date="2020-02" db="EMBL/GenBank/DDBJ databases">
        <title>Genome sequences of Thiorhodococcus mannitoliphagus and Thiorhodococcus minor, purple sulfur photosynthetic bacteria in the gammaproteobacterial family, Chromatiaceae.</title>
        <authorList>
            <person name="Aviles F.A."/>
            <person name="Meyer T.E."/>
            <person name="Kyndt J.A."/>
        </authorList>
    </citation>
    <scope>NUCLEOTIDE SEQUENCE [LARGE SCALE GENOMIC DNA]</scope>
    <source>
        <strain evidence="2 3">DSM 11518</strain>
    </source>
</reference>
<dbReference type="Gene3D" id="1.20.58.220">
    <property type="entry name" value="Phosphate transport system protein phou homolog 2, domain 2"/>
    <property type="match status" value="1"/>
</dbReference>
<dbReference type="InterPro" id="IPR002727">
    <property type="entry name" value="DUF47"/>
</dbReference>
<dbReference type="PANTHER" id="PTHR36536">
    <property type="entry name" value="UPF0111 PROTEIN HI_1603"/>
    <property type="match status" value="1"/>
</dbReference>
<dbReference type="PANTHER" id="PTHR36536:SF3">
    <property type="entry name" value="UPF0111 PROTEIN HI_1603"/>
    <property type="match status" value="1"/>
</dbReference>
<keyword evidence="3" id="KW-1185">Reference proteome</keyword>
<evidence type="ECO:0000256" key="1">
    <source>
        <dbReference type="ARBA" id="ARBA00008591"/>
    </source>
</evidence>
<sequence>MKAANTLTSMFGRSPFKPLQGHMGVVTECVREVPALFEALIGGDCAELERVSGVIFEREQAADDIKNEMRIRLPQSLFMPVDRRDVLELLDVQDSIADTAQDIAGLLMERKMVVPDDMVDNLRALVQRCVDSCAKANEVINGLDELLETGFRGRDADRVEQMVNELNRIEDETDKLGMSLAQALFAQEDKLSPVSVVFWYQLIQWIGDLADHSEKVGNLLRLLIAR</sequence>
<gene>
    <name evidence="2" type="ORF">G3446_12285</name>
</gene>
<comment type="caution">
    <text evidence="2">The sequence shown here is derived from an EMBL/GenBank/DDBJ whole genome shotgun (WGS) entry which is preliminary data.</text>
</comment>
<dbReference type="Proteomes" id="UP000483379">
    <property type="component" value="Unassembled WGS sequence"/>
</dbReference>
<evidence type="ECO:0000313" key="2">
    <source>
        <dbReference type="EMBL" id="NEV62658.1"/>
    </source>
</evidence>
<organism evidence="2 3">
    <name type="scientific">Thiorhodococcus minor</name>
    <dbReference type="NCBI Taxonomy" id="57489"/>
    <lineage>
        <taxon>Bacteria</taxon>
        <taxon>Pseudomonadati</taxon>
        <taxon>Pseudomonadota</taxon>
        <taxon>Gammaproteobacteria</taxon>
        <taxon>Chromatiales</taxon>
        <taxon>Chromatiaceae</taxon>
        <taxon>Thiorhodococcus</taxon>
    </lineage>
</organism>
<protein>
    <submittedName>
        <fullName evidence="2">TIGR00153 family protein</fullName>
    </submittedName>
</protein>
<evidence type="ECO:0000313" key="3">
    <source>
        <dbReference type="Proteomes" id="UP000483379"/>
    </source>
</evidence>
<dbReference type="EMBL" id="JAAIJQ010000032">
    <property type="protein sequence ID" value="NEV62658.1"/>
    <property type="molecule type" value="Genomic_DNA"/>
</dbReference>
<name>A0A6M0JYR4_9GAMM</name>
<dbReference type="Pfam" id="PF01865">
    <property type="entry name" value="PhoU_div"/>
    <property type="match status" value="1"/>
</dbReference>
<accession>A0A6M0JYR4</accession>
<comment type="similarity">
    <text evidence="1">Belongs to the UPF0111 family.</text>
</comment>
<proteinExistence type="inferred from homology"/>
<dbReference type="InterPro" id="IPR038078">
    <property type="entry name" value="PhoU-like_sf"/>
</dbReference>
<dbReference type="InterPro" id="IPR018445">
    <property type="entry name" value="Put_Phosphate_transp_reg"/>
</dbReference>
<dbReference type="RefSeq" id="WP_164453126.1">
    <property type="nucleotide sequence ID" value="NZ_JAAIJQ010000032.1"/>
</dbReference>
<dbReference type="SUPFAM" id="SSF109755">
    <property type="entry name" value="PhoU-like"/>
    <property type="match status" value="1"/>
</dbReference>
<dbReference type="NCBIfam" id="TIGR00153">
    <property type="entry name" value="TIGR00153 family protein"/>
    <property type="match status" value="1"/>
</dbReference>
<dbReference type="AlphaFoldDB" id="A0A6M0JYR4"/>